<evidence type="ECO:0000313" key="4">
    <source>
        <dbReference type="Proteomes" id="UP000254343"/>
    </source>
</evidence>
<protein>
    <submittedName>
        <fullName evidence="3">N-carbamoylsarcosine amidase</fullName>
        <ecNumber evidence="3">3.5.1.59</ecNumber>
    </submittedName>
</protein>
<feature type="domain" description="Isochorismatase-like" evidence="2">
    <location>
        <begin position="56"/>
        <end position="148"/>
    </location>
</feature>
<feature type="domain" description="Isochorismatase-like" evidence="2">
    <location>
        <begin position="164"/>
        <end position="250"/>
    </location>
</feature>
<dbReference type="InterPro" id="IPR050272">
    <property type="entry name" value="Isochorismatase-like_hydrls"/>
</dbReference>
<dbReference type="InterPro" id="IPR036380">
    <property type="entry name" value="Isochorismatase-like_sf"/>
</dbReference>
<dbReference type="PANTHER" id="PTHR43540:SF6">
    <property type="entry name" value="ISOCHORISMATASE-LIKE DOMAIN-CONTAINING PROTEIN"/>
    <property type="match status" value="1"/>
</dbReference>
<dbReference type="AlphaFoldDB" id="A0A380W2J6"/>
<evidence type="ECO:0000313" key="3">
    <source>
        <dbReference type="EMBL" id="SUU83198.1"/>
    </source>
</evidence>
<sequence>MSNEFDFSTSRRTVLKTSAAATVAGVALATGLSDSAKASESGAKPRDYVSPNRERSVLITIDTQNDFSLHGAPAEIPGTMAVVPNIKRGLEAFRRKGLPIIHVIRLYQPDGSNVDVARRKLLQDGARIVNPGTDGAELVSDLKRSASDRLDSAALLAGHSQQVGPKEWVIYKPRWGAFYGTNLADQLRELGVDTIALAGCNYPNCPRTTLYEASERDFRLIMLTDAVSGVYDKGLQEMKAIGVNLMTTDEATKWVNATT</sequence>
<dbReference type="Pfam" id="PF00857">
    <property type="entry name" value="Isochorismatase"/>
    <property type="match status" value="2"/>
</dbReference>
<keyword evidence="1 3" id="KW-0378">Hydrolase</keyword>
<name>A0A380W2J6_AFIFE</name>
<proteinExistence type="predicted"/>
<organism evidence="3 4">
    <name type="scientific">Afipia felis</name>
    <name type="common">Cat scratch disease bacillus</name>
    <dbReference type="NCBI Taxonomy" id="1035"/>
    <lineage>
        <taxon>Bacteria</taxon>
        <taxon>Pseudomonadati</taxon>
        <taxon>Pseudomonadota</taxon>
        <taxon>Alphaproteobacteria</taxon>
        <taxon>Hyphomicrobiales</taxon>
        <taxon>Nitrobacteraceae</taxon>
        <taxon>Afipia</taxon>
    </lineage>
</organism>
<dbReference type="Proteomes" id="UP000254343">
    <property type="component" value="Unassembled WGS sequence"/>
</dbReference>
<dbReference type="PANTHER" id="PTHR43540">
    <property type="entry name" value="PEROXYUREIDOACRYLATE/UREIDOACRYLATE AMIDOHYDROLASE-RELATED"/>
    <property type="match status" value="1"/>
</dbReference>
<dbReference type="Gene3D" id="3.40.50.850">
    <property type="entry name" value="Isochorismatase-like"/>
    <property type="match status" value="1"/>
</dbReference>
<dbReference type="PROSITE" id="PS51318">
    <property type="entry name" value="TAT"/>
    <property type="match status" value="1"/>
</dbReference>
<evidence type="ECO:0000259" key="2">
    <source>
        <dbReference type="Pfam" id="PF00857"/>
    </source>
</evidence>
<dbReference type="SUPFAM" id="SSF52499">
    <property type="entry name" value="Isochorismatase-like hydrolases"/>
    <property type="match status" value="1"/>
</dbReference>
<dbReference type="InterPro" id="IPR019546">
    <property type="entry name" value="TAT_signal_bac_arc"/>
</dbReference>
<gene>
    <name evidence="3" type="ORF">NCTC12722_00361</name>
</gene>
<dbReference type="InterPro" id="IPR000868">
    <property type="entry name" value="Isochorismatase-like_dom"/>
</dbReference>
<reference evidence="3 4" key="1">
    <citation type="submission" date="2018-06" db="EMBL/GenBank/DDBJ databases">
        <authorList>
            <consortium name="Pathogen Informatics"/>
            <person name="Doyle S."/>
        </authorList>
    </citation>
    <scope>NUCLEOTIDE SEQUENCE [LARGE SCALE GENOMIC DNA]</scope>
    <source>
        <strain evidence="3 4">NCTC12722</strain>
    </source>
</reference>
<dbReference type="CDD" id="cd00431">
    <property type="entry name" value="cysteine_hydrolases"/>
    <property type="match status" value="1"/>
</dbReference>
<dbReference type="EMBL" id="UIGB01000001">
    <property type="protein sequence ID" value="SUU83198.1"/>
    <property type="molecule type" value="Genomic_DNA"/>
</dbReference>
<dbReference type="NCBIfam" id="TIGR01409">
    <property type="entry name" value="TAT_signal_seq"/>
    <property type="match status" value="1"/>
</dbReference>
<dbReference type="InterPro" id="IPR006311">
    <property type="entry name" value="TAT_signal"/>
</dbReference>
<dbReference type="GO" id="GO:0050127">
    <property type="term" value="F:N-carbamoylsarcosine amidase activity"/>
    <property type="evidence" value="ECO:0007669"/>
    <property type="project" value="UniProtKB-EC"/>
</dbReference>
<dbReference type="EC" id="3.5.1.59" evidence="3"/>
<accession>A0A380W2J6</accession>
<evidence type="ECO:0000256" key="1">
    <source>
        <dbReference type="ARBA" id="ARBA00022801"/>
    </source>
</evidence>